<dbReference type="Proteomes" id="UP000793456">
    <property type="component" value="Chromosome VIII"/>
</dbReference>
<keyword evidence="2" id="KW-1185">Reference proteome</keyword>
<dbReference type="EMBL" id="CM011681">
    <property type="protein sequence ID" value="TMS16983.1"/>
    <property type="molecule type" value="Genomic_DNA"/>
</dbReference>
<name>A0ACD3RCB0_LARCR</name>
<evidence type="ECO:0000313" key="1">
    <source>
        <dbReference type="EMBL" id="TMS16983.1"/>
    </source>
</evidence>
<reference evidence="1" key="1">
    <citation type="submission" date="2018-11" db="EMBL/GenBank/DDBJ databases">
        <title>The sequence and de novo assembly of Larimichthys crocea genome using PacBio and Hi-C technologies.</title>
        <authorList>
            <person name="Xu P."/>
            <person name="Chen B."/>
            <person name="Zhou Z."/>
            <person name="Ke Q."/>
            <person name="Wu Y."/>
            <person name="Bai H."/>
            <person name="Pu F."/>
        </authorList>
    </citation>
    <scope>NUCLEOTIDE SEQUENCE</scope>
    <source>
        <tissue evidence="1">Muscle</tissue>
    </source>
</reference>
<evidence type="ECO:0000313" key="2">
    <source>
        <dbReference type="Proteomes" id="UP000793456"/>
    </source>
</evidence>
<protein>
    <submittedName>
        <fullName evidence="1">Uncharacterized protein</fullName>
    </submittedName>
</protein>
<gene>
    <name evidence="1" type="ORF">E3U43_014276</name>
</gene>
<sequence length="399" mass="47414">MAGDPTSCSTDCHLRSTRPGTEGEGVGSTCPKRATSSGSRFENRHAVQQQIITEQRKLMKEQQEQIAQLKEEQSMKELELEMEKTAQLTQLSMLGGSRPKSHKFDPAEQRAQRVTGEPDSLCKPPKKAEARQTSPHPIITAMEARARQRAERKKEIEEIKRKKEEKKLADMKAAEEQRQREEEEEKRQAAEKKKEEKRLERKREEEKQREVKRQQELLKLASQHYHKNLLLRRGLAPWIRLIQLRQANMQLAESHHNLFLLRRCTLGWQQSASESLSEKRASADQLYQHFLLRRSLSCWKRLKDWRTIQEERAKHLYRNHTLRRFLLAMLDHVTQERLMEWDREVLAQEHNNRRVLRQCFLAWRQLPCLLRKEREKEERREKLGRKVAAVLPDFYSYPL</sequence>
<organism evidence="1 2">
    <name type="scientific">Larimichthys crocea</name>
    <name type="common">Large yellow croaker</name>
    <name type="synonym">Pseudosciaena crocea</name>
    <dbReference type="NCBI Taxonomy" id="215358"/>
    <lineage>
        <taxon>Eukaryota</taxon>
        <taxon>Metazoa</taxon>
        <taxon>Chordata</taxon>
        <taxon>Craniata</taxon>
        <taxon>Vertebrata</taxon>
        <taxon>Euteleostomi</taxon>
        <taxon>Actinopterygii</taxon>
        <taxon>Neopterygii</taxon>
        <taxon>Teleostei</taxon>
        <taxon>Neoteleostei</taxon>
        <taxon>Acanthomorphata</taxon>
        <taxon>Eupercaria</taxon>
        <taxon>Sciaenidae</taxon>
        <taxon>Larimichthys</taxon>
    </lineage>
</organism>
<proteinExistence type="predicted"/>
<accession>A0ACD3RCB0</accession>
<comment type="caution">
    <text evidence="1">The sequence shown here is derived from an EMBL/GenBank/DDBJ whole genome shotgun (WGS) entry which is preliminary data.</text>
</comment>